<dbReference type="Gene3D" id="2.60.120.260">
    <property type="entry name" value="Galactose-binding domain-like"/>
    <property type="match status" value="1"/>
</dbReference>
<evidence type="ECO:0000256" key="2">
    <source>
        <dbReference type="SAM" id="SignalP"/>
    </source>
</evidence>
<comment type="caution">
    <text evidence="3">The sequence shown here is derived from an EMBL/GenBank/DDBJ whole genome shotgun (WGS) entry which is preliminary data.</text>
</comment>
<proteinExistence type="predicted"/>
<organism evidence="3 4">
    <name type="scientific">Actinomycetospora atypica</name>
    <dbReference type="NCBI Taxonomy" id="1290095"/>
    <lineage>
        <taxon>Bacteria</taxon>
        <taxon>Bacillati</taxon>
        <taxon>Actinomycetota</taxon>
        <taxon>Actinomycetes</taxon>
        <taxon>Pseudonocardiales</taxon>
        <taxon>Pseudonocardiaceae</taxon>
        <taxon>Actinomycetospora</taxon>
    </lineage>
</organism>
<protein>
    <submittedName>
        <fullName evidence="3">Uncharacterized protein</fullName>
    </submittedName>
</protein>
<name>A0ABV9YPT6_9PSEU</name>
<evidence type="ECO:0000313" key="4">
    <source>
        <dbReference type="Proteomes" id="UP001595947"/>
    </source>
</evidence>
<reference evidence="4" key="1">
    <citation type="journal article" date="2019" name="Int. J. Syst. Evol. Microbiol.">
        <title>The Global Catalogue of Microorganisms (GCM) 10K type strain sequencing project: providing services to taxonomists for standard genome sequencing and annotation.</title>
        <authorList>
            <consortium name="The Broad Institute Genomics Platform"/>
            <consortium name="The Broad Institute Genome Sequencing Center for Infectious Disease"/>
            <person name="Wu L."/>
            <person name="Ma J."/>
        </authorList>
    </citation>
    <scope>NUCLEOTIDE SEQUENCE [LARGE SCALE GENOMIC DNA]</scope>
    <source>
        <strain evidence="4">CGMCC 4.7093</strain>
    </source>
</reference>
<keyword evidence="2" id="KW-0732">Signal</keyword>
<dbReference type="Proteomes" id="UP001595947">
    <property type="component" value="Unassembled WGS sequence"/>
</dbReference>
<feature type="chain" id="PRO_5046752978" evidence="2">
    <location>
        <begin position="29"/>
        <end position="322"/>
    </location>
</feature>
<gene>
    <name evidence="3" type="ORF">ACFPBZ_14250</name>
</gene>
<evidence type="ECO:0000313" key="3">
    <source>
        <dbReference type="EMBL" id="MFC5063378.1"/>
    </source>
</evidence>
<dbReference type="EMBL" id="JBHSIV010000013">
    <property type="protein sequence ID" value="MFC5063378.1"/>
    <property type="molecule type" value="Genomic_DNA"/>
</dbReference>
<sequence length="322" mass="33259">MIPTRSARPVRLVAAVVLALVLAGCAGAAPGGPAPSISRGTVAAEGQVRSDCPAAPDSRPARYGTVRADDGSTWPVPAAPPAADAPRLVTGFIACGPPIPFTGFDPATAPVTTVDPDGEVISGILFGDNDVQLFVNGVLVGVDPVPYAPLNAVVVRFRATAPVTYAVRLVDGEEGLGVGTERLGSPVHAGDGGFIAAFSDGTVTDERWSAQSFSLAPLPARDSVVERGPVHDTSALGDTYPESAENPGCGLDCFAAHYPVPADWASPRFDDRVWPAAVPFTSAQVGGSLPPEVLGEFTRRGARFIWSSSLVRDNLVLARTTR</sequence>
<dbReference type="RefSeq" id="WP_378036727.1">
    <property type="nucleotide sequence ID" value="NZ_JBHSIV010000013.1"/>
</dbReference>
<keyword evidence="4" id="KW-1185">Reference proteome</keyword>
<evidence type="ECO:0000256" key="1">
    <source>
        <dbReference type="SAM" id="MobiDB-lite"/>
    </source>
</evidence>
<feature type="region of interest" description="Disordered" evidence="1">
    <location>
        <begin position="48"/>
        <end position="73"/>
    </location>
</feature>
<accession>A0ABV9YPT6</accession>
<dbReference type="PROSITE" id="PS51257">
    <property type="entry name" value="PROKAR_LIPOPROTEIN"/>
    <property type="match status" value="1"/>
</dbReference>
<feature type="signal peptide" evidence="2">
    <location>
        <begin position="1"/>
        <end position="28"/>
    </location>
</feature>